<feature type="region of interest" description="Disordered" evidence="1">
    <location>
        <begin position="1"/>
        <end position="20"/>
    </location>
</feature>
<evidence type="ECO:0000313" key="5">
    <source>
        <dbReference type="Proteomes" id="UP000802098"/>
    </source>
</evidence>
<comment type="caution">
    <text evidence="4">The sequence shown here is derived from an EMBL/GenBank/DDBJ whole genome shotgun (WGS) entry which is preliminary data.</text>
</comment>
<sequence>MGQPPAAAGHGTPGSPPRVTPEIAAEAAVWVARLHGPQRSRQMELECLAWQQRSAAHREAFERCTDTWQSVPGVTLASAFAASAERSRGGGRWRLGPVRWASAAALGVAVLAGGVGYQHWRDRGLYFTGVGEQQLVVLDDGSRMTLNTDTRVRVALGPQRREVALQNGEALFEVAKDARRPFVVRAGGSEVVALGTVFAVRFAGPQPGGQDTLAVTLIEGQVALQPVAGAGGLAPPAAVPMVAGDRVRLSAAAAGPDHRAKAERDRPNMDQVVAWKHSEAVFDDSSLADAVAEMNRYSRTPIVLLQPTGLAGLRVSGVYRTGDSAGFAHAVAVLHGLRVQEQAGRVELSKAQ</sequence>
<keyword evidence="5" id="KW-1185">Reference proteome</keyword>
<dbReference type="InterPro" id="IPR032623">
    <property type="entry name" value="FecR_N"/>
</dbReference>
<dbReference type="RefSeq" id="WP_029719027.1">
    <property type="nucleotide sequence ID" value="NZ_JAAOCD010000006.1"/>
</dbReference>
<dbReference type="InterPro" id="IPR006860">
    <property type="entry name" value="FecR"/>
</dbReference>
<proteinExistence type="predicted"/>
<dbReference type="Proteomes" id="UP000802098">
    <property type="component" value="Unassembled WGS sequence"/>
</dbReference>
<dbReference type="PANTHER" id="PTHR30273">
    <property type="entry name" value="PERIPLASMIC SIGNAL SENSOR AND SIGMA FACTOR ACTIVATOR FECR-RELATED"/>
    <property type="match status" value="1"/>
</dbReference>
<evidence type="ECO:0000259" key="3">
    <source>
        <dbReference type="Pfam" id="PF16220"/>
    </source>
</evidence>
<accession>A0ABX0HYA4</accession>
<name>A0ABX0HYA4_9BURK</name>
<dbReference type="Pfam" id="PF16220">
    <property type="entry name" value="DUF4880"/>
    <property type="match status" value="1"/>
</dbReference>
<dbReference type="PANTHER" id="PTHR30273:SF2">
    <property type="entry name" value="PROTEIN FECR"/>
    <property type="match status" value="1"/>
</dbReference>
<dbReference type="Gene3D" id="2.60.120.1440">
    <property type="match status" value="1"/>
</dbReference>
<dbReference type="PIRSF" id="PIRSF018266">
    <property type="entry name" value="FecR"/>
    <property type="match status" value="1"/>
</dbReference>
<dbReference type="EMBL" id="JAAOCD010000006">
    <property type="protein sequence ID" value="NHK99316.1"/>
    <property type="molecule type" value="Genomic_DNA"/>
</dbReference>
<feature type="domain" description="FecR N-terminal" evidence="3">
    <location>
        <begin position="26"/>
        <end position="64"/>
    </location>
</feature>
<gene>
    <name evidence="4" type="ORF">G7087_13105</name>
</gene>
<evidence type="ECO:0000256" key="1">
    <source>
        <dbReference type="SAM" id="MobiDB-lite"/>
    </source>
</evidence>
<dbReference type="Pfam" id="PF04773">
    <property type="entry name" value="FecR"/>
    <property type="match status" value="1"/>
</dbReference>
<evidence type="ECO:0000313" key="4">
    <source>
        <dbReference type="EMBL" id="NHK99316.1"/>
    </source>
</evidence>
<reference evidence="4 5" key="1">
    <citation type="submission" date="2020-03" db="EMBL/GenBank/DDBJ databases">
        <title>Rubrivivax benzoatilyticus JA2 (sequenced after 10 years sub-culturing).</title>
        <authorList>
            <person name="Gupta D."/>
            <person name="Chintalapati S."/>
            <person name="Chintalapati V.R."/>
        </authorList>
    </citation>
    <scope>NUCLEOTIDE SEQUENCE [LARGE SCALE GENOMIC DNA]</scope>
    <source>
        <strain evidence="4 5">JA2-Mal</strain>
    </source>
</reference>
<protein>
    <submittedName>
        <fullName evidence="4">DUF4880 domain-containing protein</fullName>
    </submittedName>
</protein>
<organism evidence="4 5">
    <name type="scientific">Rubrivivax benzoatilyticus</name>
    <dbReference type="NCBI Taxonomy" id="316997"/>
    <lineage>
        <taxon>Bacteria</taxon>
        <taxon>Pseudomonadati</taxon>
        <taxon>Pseudomonadota</taxon>
        <taxon>Betaproteobacteria</taxon>
        <taxon>Burkholderiales</taxon>
        <taxon>Sphaerotilaceae</taxon>
        <taxon>Rubrivivax</taxon>
    </lineage>
</organism>
<dbReference type="InterPro" id="IPR012373">
    <property type="entry name" value="Ferrdict_sens_TM"/>
</dbReference>
<feature type="domain" description="FecR protein" evidence="2">
    <location>
        <begin position="126"/>
        <end position="222"/>
    </location>
</feature>
<evidence type="ECO:0000259" key="2">
    <source>
        <dbReference type="Pfam" id="PF04773"/>
    </source>
</evidence>